<organism evidence="1 2">
    <name type="scientific">Streptosporangium roseum (strain ATCC 12428 / DSM 43021 / JCM 3005 / KCTC 9067 / NCIMB 10171 / NRRL 2505 / NI 9100)</name>
    <dbReference type="NCBI Taxonomy" id="479432"/>
    <lineage>
        <taxon>Bacteria</taxon>
        <taxon>Bacillati</taxon>
        <taxon>Actinomycetota</taxon>
        <taxon>Actinomycetes</taxon>
        <taxon>Streptosporangiales</taxon>
        <taxon>Streptosporangiaceae</taxon>
        <taxon>Streptosporangium</taxon>
    </lineage>
</organism>
<reference evidence="1 2" key="1">
    <citation type="journal article" date="2010" name="Stand. Genomic Sci.">
        <title>Complete genome sequence of Streptosporangium roseum type strain (NI 9100).</title>
        <authorList>
            <person name="Nolan M."/>
            <person name="Sikorski J."/>
            <person name="Jando M."/>
            <person name="Lucas S."/>
            <person name="Lapidus A."/>
            <person name="Glavina Del Rio T."/>
            <person name="Chen F."/>
            <person name="Tice H."/>
            <person name="Pitluck S."/>
            <person name="Cheng J.F."/>
            <person name="Chertkov O."/>
            <person name="Sims D."/>
            <person name="Meincke L."/>
            <person name="Brettin T."/>
            <person name="Han C."/>
            <person name="Detter J.C."/>
            <person name="Bruce D."/>
            <person name="Goodwin L."/>
            <person name="Land M."/>
            <person name="Hauser L."/>
            <person name="Chang Y.J."/>
            <person name="Jeffries C.D."/>
            <person name="Ivanova N."/>
            <person name="Mavromatis K."/>
            <person name="Mikhailova N."/>
            <person name="Chen A."/>
            <person name="Palaniappan K."/>
            <person name="Chain P."/>
            <person name="Rohde M."/>
            <person name="Goker M."/>
            <person name="Bristow J."/>
            <person name="Eisen J.A."/>
            <person name="Markowitz V."/>
            <person name="Hugenholtz P."/>
            <person name="Kyrpides N.C."/>
            <person name="Klenk H.P."/>
        </authorList>
    </citation>
    <scope>NUCLEOTIDE SEQUENCE [LARGE SCALE GENOMIC DNA]</scope>
    <source>
        <strain evidence="2">ATCC 12428 / DSM 43021 / JCM 3005 / NI 9100</strain>
    </source>
</reference>
<dbReference type="STRING" id="479432.Sros_7464"/>
<dbReference type="RefSeq" id="WP_012893877.1">
    <property type="nucleotide sequence ID" value="NC_013595.1"/>
</dbReference>
<dbReference type="KEGG" id="sro:Sros_7464"/>
<proteinExistence type="predicted"/>
<evidence type="ECO:0000313" key="1">
    <source>
        <dbReference type="EMBL" id="ACZ90147.1"/>
    </source>
</evidence>
<sequence length="54" mass="5628">MQIGEQPLRTTHGRLLGVNTFCGQLGNVTPGLPATRALHLDTRGYGLLLAGAAV</sequence>
<name>D2BEA1_STRRD</name>
<dbReference type="Proteomes" id="UP000002029">
    <property type="component" value="Chromosome"/>
</dbReference>
<dbReference type="AlphaFoldDB" id="D2BEA1"/>
<gene>
    <name evidence="1" type="ordered locus">Sros_7464</name>
</gene>
<evidence type="ECO:0000313" key="2">
    <source>
        <dbReference type="Proteomes" id="UP000002029"/>
    </source>
</evidence>
<accession>D2BEA1</accession>
<dbReference type="EMBL" id="CP001814">
    <property type="protein sequence ID" value="ACZ90147.1"/>
    <property type="molecule type" value="Genomic_DNA"/>
</dbReference>
<keyword evidence="2" id="KW-1185">Reference proteome</keyword>
<dbReference type="HOGENOM" id="CLU_3048574_0_0_11"/>
<protein>
    <submittedName>
        <fullName evidence="1">Uncharacterized protein</fullName>
    </submittedName>
</protein>